<gene>
    <name evidence="1" type="primary">kin-29</name>
    <name evidence="1" type="ORF">SNEC2469_LOCUS25989</name>
</gene>
<dbReference type="OrthoDB" id="8596411at2759"/>
<feature type="non-terminal residue" evidence="1">
    <location>
        <position position="160"/>
    </location>
</feature>
<organism evidence="1 2">
    <name type="scientific">Symbiodinium necroappetens</name>
    <dbReference type="NCBI Taxonomy" id="1628268"/>
    <lineage>
        <taxon>Eukaryota</taxon>
        <taxon>Sar</taxon>
        <taxon>Alveolata</taxon>
        <taxon>Dinophyceae</taxon>
        <taxon>Suessiales</taxon>
        <taxon>Symbiodiniaceae</taxon>
        <taxon>Symbiodinium</taxon>
    </lineage>
</organism>
<dbReference type="Proteomes" id="UP000601435">
    <property type="component" value="Unassembled WGS sequence"/>
</dbReference>
<accession>A0A813A022</accession>
<reference evidence="1" key="1">
    <citation type="submission" date="2021-02" db="EMBL/GenBank/DDBJ databases">
        <authorList>
            <person name="Dougan E. K."/>
            <person name="Rhodes N."/>
            <person name="Thang M."/>
            <person name="Chan C."/>
        </authorList>
    </citation>
    <scope>NUCLEOTIDE SEQUENCE</scope>
</reference>
<dbReference type="InterPro" id="IPR011009">
    <property type="entry name" value="Kinase-like_dom_sf"/>
</dbReference>
<protein>
    <submittedName>
        <fullName evidence="1">Kin-29 protein</fullName>
    </submittedName>
</protein>
<dbReference type="AlphaFoldDB" id="A0A813A022"/>
<comment type="caution">
    <text evidence="1">The sequence shown here is derived from an EMBL/GenBank/DDBJ whole genome shotgun (WGS) entry which is preliminary data.</text>
</comment>
<evidence type="ECO:0000313" key="1">
    <source>
        <dbReference type="EMBL" id="CAE7845671.1"/>
    </source>
</evidence>
<proteinExistence type="predicted"/>
<dbReference type="SUPFAM" id="SSF56112">
    <property type="entry name" value="Protein kinase-like (PK-like)"/>
    <property type="match status" value="1"/>
</dbReference>
<sequence length="160" mass="18179">AGSTVVVQEWDWSRFAVLEVFQAAPRNGGHVELLQDAQSKEFLVAKVMPLCWTCADHETFVKTYPGETEMPWRDVCITQYLDQRLGEPHVCKFLGIFRRLSKGQDAGGRPCDALQEGEHCLVLSYCRGGDLFTWLERSRSIDVVASREQLARPLIHQTLK</sequence>
<name>A0A813A022_9DINO</name>
<feature type="non-terminal residue" evidence="1">
    <location>
        <position position="1"/>
    </location>
</feature>
<dbReference type="EMBL" id="CAJNJA010052115">
    <property type="protein sequence ID" value="CAE7845671.1"/>
    <property type="molecule type" value="Genomic_DNA"/>
</dbReference>
<evidence type="ECO:0000313" key="2">
    <source>
        <dbReference type="Proteomes" id="UP000601435"/>
    </source>
</evidence>
<keyword evidence="2" id="KW-1185">Reference proteome</keyword>